<accession>A0AAV5ACP6</accession>
<feature type="binding site" evidence="5">
    <location>
        <position position="297"/>
    </location>
    <ligand>
        <name>Fe cation</name>
        <dbReference type="ChEBI" id="CHEBI:24875"/>
        <note>catalytic</note>
    </ligand>
</feature>
<keyword evidence="2" id="KW-0223">Dioxygenase</keyword>
<dbReference type="PANTHER" id="PTHR16557:SF2">
    <property type="entry name" value="NUCLEIC ACID DIOXYGENASE ALKBH1"/>
    <property type="match status" value="1"/>
</dbReference>
<gene>
    <name evidence="7" type="ORF">Clacol_006663</name>
</gene>
<dbReference type="PANTHER" id="PTHR16557">
    <property type="entry name" value="ALKYLATED DNA REPAIR PROTEIN ALKB-RELATED"/>
    <property type="match status" value="1"/>
</dbReference>
<evidence type="ECO:0000256" key="3">
    <source>
        <dbReference type="ARBA" id="ARBA00023002"/>
    </source>
</evidence>
<dbReference type="SUPFAM" id="SSF51197">
    <property type="entry name" value="Clavaminate synthase-like"/>
    <property type="match status" value="1"/>
</dbReference>
<dbReference type="GO" id="GO:0005737">
    <property type="term" value="C:cytoplasm"/>
    <property type="evidence" value="ECO:0007669"/>
    <property type="project" value="TreeGrafter"/>
</dbReference>
<dbReference type="AlphaFoldDB" id="A0AAV5ACP6"/>
<dbReference type="GO" id="GO:0046872">
    <property type="term" value="F:metal ion binding"/>
    <property type="evidence" value="ECO:0007669"/>
    <property type="project" value="UniProtKB-KW"/>
</dbReference>
<dbReference type="GO" id="GO:0051213">
    <property type="term" value="F:dioxygenase activity"/>
    <property type="evidence" value="ECO:0007669"/>
    <property type="project" value="UniProtKB-KW"/>
</dbReference>
<dbReference type="EMBL" id="BPWL01000007">
    <property type="protein sequence ID" value="GJJ12421.1"/>
    <property type="molecule type" value="Genomic_DNA"/>
</dbReference>
<reference evidence="7" key="1">
    <citation type="submission" date="2021-10" db="EMBL/GenBank/DDBJ databases">
        <title>De novo Genome Assembly of Clathrus columnatus (Basidiomycota, Fungi) Using Illumina and Nanopore Sequence Data.</title>
        <authorList>
            <person name="Ogiso-Tanaka E."/>
            <person name="Itagaki H."/>
            <person name="Hosoya T."/>
            <person name="Hosaka K."/>
        </authorList>
    </citation>
    <scope>NUCLEOTIDE SEQUENCE</scope>
    <source>
        <strain evidence="7">MO-923</strain>
    </source>
</reference>
<dbReference type="InterPro" id="IPR004574">
    <property type="entry name" value="Alkb"/>
</dbReference>
<feature type="binding site" evidence="5">
    <location>
        <position position="354"/>
    </location>
    <ligand>
        <name>Fe cation</name>
        <dbReference type="ChEBI" id="CHEBI:24875"/>
        <note>catalytic</note>
    </ligand>
</feature>
<sequence>MNSEDYLTNEKALKKAMRKYLKNKQPHCSEWTPFRAAEKQFKAKFPPPNLQTVLDLWKPSAKDTQRVTGNFNAIPTKTINVSMDRNAMAYIVPERPEQKELIRWSLCTQAREVNGTNLDIHYQVPEEGVWDYYARSYNSSHNDSFMVQPKRPGESDPLVYSPEGPRPLIENIPVNMENFQQIFTEPKSLPSPSMHLPPIHVSKLLTKLRWANIGYYYHWGSKSYDFTRPKSEYPEFLKSLCKDIVASIDWKGVWENANVPQEDWGDEGPDWKSWPETYEPDAGIVNFYQPGDTLCGHVDRSEVCATSPLVSISLGNSAIFLMGGLTRSVDPIPILLRSGDLIIMSGPSCRRAFHGVPKIFENTLPDPLRNDENDKSWKPFADYLRTTRININVRQVFPRGFNPLETAHAVSEVDR</sequence>
<dbReference type="Proteomes" id="UP001050691">
    <property type="component" value="Unassembled WGS sequence"/>
</dbReference>
<comment type="caution">
    <text evidence="7">The sequence shown here is derived from an EMBL/GenBank/DDBJ whole genome shotgun (WGS) entry which is preliminary data.</text>
</comment>
<name>A0AAV5ACP6_9AGAM</name>
<dbReference type="Pfam" id="PF13532">
    <property type="entry name" value="2OG-FeII_Oxy_2"/>
    <property type="match status" value="1"/>
</dbReference>
<dbReference type="GO" id="GO:0005634">
    <property type="term" value="C:nucleus"/>
    <property type="evidence" value="ECO:0007669"/>
    <property type="project" value="TreeGrafter"/>
</dbReference>
<dbReference type="PROSITE" id="PS51471">
    <property type="entry name" value="FE2OG_OXY"/>
    <property type="match status" value="1"/>
</dbReference>
<protein>
    <recommendedName>
        <fullName evidence="6">Fe2OG dioxygenase domain-containing protein</fullName>
    </recommendedName>
</protein>
<keyword evidence="8" id="KW-1185">Reference proteome</keyword>
<evidence type="ECO:0000256" key="4">
    <source>
        <dbReference type="ARBA" id="ARBA00023004"/>
    </source>
</evidence>
<proteinExistence type="predicted"/>
<evidence type="ECO:0000313" key="8">
    <source>
        <dbReference type="Proteomes" id="UP001050691"/>
    </source>
</evidence>
<keyword evidence="3" id="KW-0560">Oxidoreductase</keyword>
<feature type="binding site" evidence="5">
    <location>
        <position position="299"/>
    </location>
    <ligand>
        <name>Fe cation</name>
        <dbReference type="ChEBI" id="CHEBI:24875"/>
        <note>catalytic</note>
    </ligand>
</feature>
<evidence type="ECO:0000256" key="2">
    <source>
        <dbReference type="ARBA" id="ARBA00022964"/>
    </source>
</evidence>
<comment type="cofactor">
    <cofactor evidence="5">
        <name>Fe(2+)</name>
        <dbReference type="ChEBI" id="CHEBI:29033"/>
    </cofactor>
    <text evidence="5">Binds 1 Fe(2+) ion per subunit.</text>
</comment>
<evidence type="ECO:0000313" key="7">
    <source>
        <dbReference type="EMBL" id="GJJ12421.1"/>
    </source>
</evidence>
<dbReference type="InterPro" id="IPR027450">
    <property type="entry name" value="AlkB-like"/>
</dbReference>
<organism evidence="7 8">
    <name type="scientific">Clathrus columnatus</name>
    <dbReference type="NCBI Taxonomy" id="1419009"/>
    <lineage>
        <taxon>Eukaryota</taxon>
        <taxon>Fungi</taxon>
        <taxon>Dikarya</taxon>
        <taxon>Basidiomycota</taxon>
        <taxon>Agaricomycotina</taxon>
        <taxon>Agaricomycetes</taxon>
        <taxon>Phallomycetidae</taxon>
        <taxon>Phallales</taxon>
        <taxon>Clathraceae</taxon>
        <taxon>Clathrus</taxon>
    </lineage>
</organism>
<dbReference type="InterPro" id="IPR005123">
    <property type="entry name" value="Oxoglu/Fe-dep_dioxygenase_dom"/>
</dbReference>
<evidence type="ECO:0000259" key="6">
    <source>
        <dbReference type="PROSITE" id="PS51471"/>
    </source>
</evidence>
<evidence type="ECO:0000256" key="1">
    <source>
        <dbReference type="ARBA" id="ARBA00022723"/>
    </source>
</evidence>
<dbReference type="Gene3D" id="2.60.120.590">
    <property type="entry name" value="Alpha-ketoglutarate-dependent dioxygenase AlkB-like"/>
    <property type="match status" value="1"/>
</dbReference>
<keyword evidence="4 5" id="KW-0408">Iron</keyword>
<evidence type="ECO:0000256" key="5">
    <source>
        <dbReference type="PIRSR" id="PIRSR604574-2"/>
    </source>
</evidence>
<feature type="domain" description="Fe2OG dioxygenase" evidence="6">
    <location>
        <begin position="279"/>
        <end position="397"/>
    </location>
</feature>
<dbReference type="InterPro" id="IPR037151">
    <property type="entry name" value="AlkB-like_sf"/>
</dbReference>
<keyword evidence="1 5" id="KW-0479">Metal-binding</keyword>